<dbReference type="GO" id="GO:0003855">
    <property type="term" value="F:3-dehydroquinate dehydratase activity"/>
    <property type="evidence" value="ECO:0007669"/>
    <property type="project" value="UniProtKB-UniRule"/>
</dbReference>
<keyword evidence="8" id="KW-0028">Amino-acid biosynthesis</keyword>
<dbReference type="Proteomes" id="UP000235616">
    <property type="component" value="Unassembled WGS sequence"/>
</dbReference>
<evidence type="ECO:0000313" key="12">
    <source>
        <dbReference type="EMBL" id="PMS20881.1"/>
    </source>
</evidence>
<dbReference type="Pfam" id="PF01220">
    <property type="entry name" value="DHquinase_II"/>
    <property type="match status" value="1"/>
</dbReference>
<feature type="binding site" evidence="8 10">
    <location>
        <position position="113"/>
    </location>
    <ligand>
        <name>substrate</name>
    </ligand>
</feature>
<comment type="function">
    <text evidence="2 8">Catalyzes a trans-dehydration via an enolate intermediate.</text>
</comment>
<dbReference type="GO" id="GO:0009423">
    <property type="term" value="P:chorismate biosynthetic process"/>
    <property type="evidence" value="ECO:0007669"/>
    <property type="project" value="UniProtKB-UniRule"/>
</dbReference>
<dbReference type="NCBIfam" id="NF003804">
    <property type="entry name" value="PRK05395.1-1"/>
    <property type="match status" value="1"/>
</dbReference>
<reference evidence="12 13" key="1">
    <citation type="submission" date="2018-01" db="EMBL/GenBank/DDBJ databases">
        <title>Whole genome analyses suggest that Burkholderia sensu lato contains two further novel genera in the rhizoxinica-symbiotica group Mycetohabitans gen. nov., and Trinickia gen. nov.: implications for the evolution of diazotrophy and nodulation in the Burkholderiaceae.</title>
        <authorList>
            <person name="Estrada-de los Santos P."/>
            <person name="Palmer M."/>
            <person name="Chavez-Ramirez B."/>
            <person name="Beukes C."/>
            <person name="Steenkamp E.T."/>
            <person name="Hirsch A.M."/>
            <person name="Manyaka P."/>
            <person name="Maluk M."/>
            <person name="Lafos M."/>
            <person name="Crook M."/>
            <person name="Gross E."/>
            <person name="Simon M.F."/>
            <person name="Bueno dos Reis Junior F."/>
            <person name="Poole P.S."/>
            <person name="Venter S.N."/>
            <person name="James E.K."/>
        </authorList>
    </citation>
    <scope>NUCLEOTIDE SEQUENCE [LARGE SCALE GENOMIC DNA]</scope>
    <source>
        <strain evidence="12 13">GIMN1.004</strain>
    </source>
</reference>
<evidence type="ECO:0000256" key="10">
    <source>
        <dbReference type="PIRSR" id="PIRSR001399-2"/>
    </source>
</evidence>
<dbReference type="NCBIfam" id="NF003806">
    <property type="entry name" value="PRK05395.1-3"/>
    <property type="match status" value="1"/>
</dbReference>
<name>A0A2N7VUR3_9BURK</name>
<dbReference type="PIRSF" id="PIRSF001399">
    <property type="entry name" value="DHquinase_II"/>
    <property type="match status" value="1"/>
</dbReference>
<dbReference type="EC" id="4.2.1.10" evidence="6 8"/>
<gene>
    <name evidence="8 12" type="primary">aroQ</name>
    <name evidence="12" type="ORF">C0Z18_10150</name>
</gene>
<dbReference type="InterPro" id="IPR036441">
    <property type="entry name" value="DHquinase_II_sf"/>
</dbReference>
<accession>A0A2N7VUR3</accession>
<dbReference type="Gene3D" id="3.40.50.9100">
    <property type="entry name" value="Dehydroquinase, class II"/>
    <property type="match status" value="1"/>
</dbReference>
<dbReference type="GO" id="GO:0019631">
    <property type="term" value="P:quinate catabolic process"/>
    <property type="evidence" value="ECO:0007669"/>
    <property type="project" value="TreeGrafter"/>
</dbReference>
<protein>
    <recommendedName>
        <fullName evidence="6 8">3-dehydroquinate dehydratase</fullName>
        <shortName evidence="8">3-dehydroquinase</shortName>
        <ecNumber evidence="6 8">4.2.1.10</ecNumber>
    </recommendedName>
    <alternativeName>
        <fullName evidence="8">Type II DHQase</fullName>
    </alternativeName>
</protein>
<evidence type="ECO:0000256" key="2">
    <source>
        <dbReference type="ARBA" id="ARBA00003924"/>
    </source>
</evidence>
<dbReference type="PANTHER" id="PTHR21272:SF3">
    <property type="entry name" value="CATABOLIC 3-DEHYDROQUINASE"/>
    <property type="match status" value="1"/>
</dbReference>
<evidence type="ECO:0000256" key="7">
    <source>
        <dbReference type="ARBA" id="ARBA00023239"/>
    </source>
</evidence>
<evidence type="ECO:0000256" key="9">
    <source>
        <dbReference type="PIRSR" id="PIRSR001399-1"/>
    </source>
</evidence>
<dbReference type="GO" id="GO:0009073">
    <property type="term" value="P:aromatic amino acid family biosynthetic process"/>
    <property type="evidence" value="ECO:0007669"/>
    <property type="project" value="UniProtKB-KW"/>
</dbReference>
<feature type="site" description="Transition state stabilizer" evidence="8 11">
    <location>
        <position position="20"/>
    </location>
</feature>
<evidence type="ECO:0000313" key="13">
    <source>
        <dbReference type="Proteomes" id="UP000235616"/>
    </source>
</evidence>
<dbReference type="GO" id="GO:0008652">
    <property type="term" value="P:amino acid biosynthetic process"/>
    <property type="evidence" value="ECO:0007669"/>
    <property type="project" value="UniProtKB-KW"/>
</dbReference>
<evidence type="ECO:0000256" key="5">
    <source>
        <dbReference type="ARBA" id="ARBA00011193"/>
    </source>
</evidence>
<dbReference type="OrthoDB" id="9790793at2"/>
<dbReference type="InterPro" id="IPR018509">
    <property type="entry name" value="DHquinase_II_CS"/>
</dbReference>
<evidence type="ECO:0000256" key="1">
    <source>
        <dbReference type="ARBA" id="ARBA00001864"/>
    </source>
</evidence>
<dbReference type="SUPFAM" id="SSF52304">
    <property type="entry name" value="Type II 3-dehydroquinate dehydratase"/>
    <property type="match status" value="1"/>
</dbReference>
<dbReference type="InterPro" id="IPR001874">
    <property type="entry name" value="DHquinase_II"/>
</dbReference>
<evidence type="ECO:0000256" key="4">
    <source>
        <dbReference type="ARBA" id="ARBA00011037"/>
    </source>
</evidence>
<comment type="subunit">
    <text evidence="5 8">Homododecamer.</text>
</comment>
<feature type="binding site" evidence="8 10">
    <location>
        <position position="76"/>
    </location>
    <ligand>
        <name>substrate</name>
    </ligand>
</feature>
<organism evidence="12 13">
    <name type="scientific">Trinickia dabaoshanensis</name>
    <dbReference type="NCBI Taxonomy" id="564714"/>
    <lineage>
        <taxon>Bacteria</taxon>
        <taxon>Pseudomonadati</taxon>
        <taxon>Pseudomonadota</taxon>
        <taxon>Betaproteobacteria</taxon>
        <taxon>Burkholderiales</taxon>
        <taxon>Burkholderiaceae</taxon>
        <taxon>Trinickia</taxon>
    </lineage>
</organism>
<comment type="pathway">
    <text evidence="3 8">Metabolic intermediate biosynthesis; chorismate biosynthesis; chorismate from D-erythrose 4-phosphate and phosphoenolpyruvate: step 3/7.</text>
</comment>
<keyword evidence="7 8" id="KW-0456">Lyase</keyword>
<feature type="active site" description="Proton acceptor" evidence="8 9">
    <location>
        <position position="25"/>
    </location>
</feature>
<proteinExistence type="inferred from homology"/>
<dbReference type="NCBIfam" id="TIGR01088">
    <property type="entry name" value="aroQ"/>
    <property type="match status" value="1"/>
</dbReference>
<dbReference type="AlphaFoldDB" id="A0A2N7VUR3"/>
<keyword evidence="13" id="KW-1185">Reference proteome</keyword>
<dbReference type="NCBIfam" id="NF003807">
    <property type="entry name" value="PRK05395.1-4"/>
    <property type="match status" value="1"/>
</dbReference>
<dbReference type="NCBIfam" id="NF003805">
    <property type="entry name" value="PRK05395.1-2"/>
    <property type="match status" value="1"/>
</dbReference>
<dbReference type="EMBL" id="PNYA01000007">
    <property type="protein sequence ID" value="PMS20881.1"/>
    <property type="molecule type" value="Genomic_DNA"/>
</dbReference>
<comment type="caution">
    <text evidence="12">The sequence shown here is derived from an EMBL/GenBank/DDBJ whole genome shotgun (WGS) entry which is preliminary data.</text>
</comment>
<dbReference type="UniPathway" id="UPA00053">
    <property type="reaction ID" value="UER00086"/>
</dbReference>
<comment type="similarity">
    <text evidence="4 8">Belongs to the type-II 3-dehydroquinase family.</text>
</comment>
<sequence>MTFASVLVLNGPNLNLLGTREPGIYGSETLADVARRCAQAGERLGLAVDFRQSNAEHQLIDWLHEARERIDGIVINPAAYTHTSVALADALTAIAKPVIEVHISNVHKREAFRHHSYVSPIAEAIIVGCGTQGYVLALERMAVLLEKGTKQ</sequence>
<dbReference type="PANTHER" id="PTHR21272">
    <property type="entry name" value="CATABOLIC 3-DEHYDROQUINASE"/>
    <property type="match status" value="1"/>
</dbReference>
<dbReference type="HAMAP" id="MF_00169">
    <property type="entry name" value="AroQ"/>
    <property type="match status" value="1"/>
</dbReference>
<dbReference type="RefSeq" id="WP_102645262.1">
    <property type="nucleotide sequence ID" value="NZ_PNYA01000007.1"/>
</dbReference>
<evidence type="ECO:0000256" key="3">
    <source>
        <dbReference type="ARBA" id="ARBA00004902"/>
    </source>
</evidence>
<evidence type="ECO:0000256" key="6">
    <source>
        <dbReference type="ARBA" id="ARBA00012060"/>
    </source>
</evidence>
<dbReference type="CDD" id="cd00466">
    <property type="entry name" value="DHQase_II"/>
    <property type="match status" value="1"/>
</dbReference>
<feature type="binding site" evidence="8 10">
    <location>
        <position position="89"/>
    </location>
    <ligand>
        <name>substrate</name>
    </ligand>
</feature>
<feature type="active site" description="Proton donor" evidence="8 9">
    <location>
        <position position="102"/>
    </location>
</feature>
<keyword evidence="8" id="KW-0057">Aromatic amino acid biosynthesis</keyword>
<evidence type="ECO:0000256" key="8">
    <source>
        <dbReference type="HAMAP-Rule" id="MF_00169"/>
    </source>
</evidence>
<evidence type="ECO:0000256" key="11">
    <source>
        <dbReference type="PIRSR" id="PIRSR001399-3"/>
    </source>
</evidence>
<dbReference type="PROSITE" id="PS01029">
    <property type="entry name" value="DEHYDROQUINASE_II"/>
    <property type="match status" value="1"/>
</dbReference>
<feature type="binding site" evidence="8 10">
    <location>
        <position position="82"/>
    </location>
    <ligand>
        <name>substrate</name>
    </ligand>
</feature>
<comment type="catalytic activity">
    <reaction evidence="1 8">
        <text>3-dehydroquinate = 3-dehydroshikimate + H2O</text>
        <dbReference type="Rhea" id="RHEA:21096"/>
        <dbReference type="ChEBI" id="CHEBI:15377"/>
        <dbReference type="ChEBI" id="CHEBI:16630"/>
        <dbReference type="ChEBI" id="CHEBI:32364"/>
        <dbReference type="EC" id="4.2.1.10"/>
    </reaction>
</comment>
<feature type="binding site" evidence="8 10">
    <location>
        <begin position="103"/>
        <end position="104"/>
    </location>
    <ligand>
        <name>substrate</name>
    </ligand>
</feature>